<organism evidence="1 2">
    <name type="scientific">Streptomyces anulatus</name>
    <name type="common">Streptomyces chrysomallus</name>
    <dbReference type="NCBI Taxonomy" id="1892"/>
    <lineage>
        <taxon>Bacteria</taxon>
        <taxon>Bacillati</taxon>
        <taxon>Actinomycetota</taxon>
        <taxon>Actinomycetes</taxon>
        <taxon>Kitasatosporales</taxon>
        <taxon>Streptomycetaceae</taxon>
        <taxon>Streptomyces</taxon>
    </lineage>
</organism>
<dbReference type="Proteomes" id="UP001431926">
    <property type="component" value="Chromosome"/>
</dbReference>
<evidence type="ECO:0000313" key="1">
    <source>
        <dbReference type="EMBL" id="WUX41865.1"/>
    </source>
</evidence>
<keyword evidence="2" id="KW-1185">Reference proteome</keyword>
<protein>
    <submittedName>
        <fullName evidence="1">2OG-Fe(II) oxygenase family protein</fullName>
    </submittedName>
</protein>
<name>A0ABZ1ZTY4_STRAQ</name>
<sequence length="201" mass="21818">MARTPCPFAGEVNDVLAERVTAMAGGGVKDFGYKQETAGELTAWAGPDAIRLSRWVCKVAGAFVESLTGAPLAETLSRSQRREGERAGDVRTVSVGVTRSWASLYRAGDRHEPHFHPNTALSAVYYVAAPGLCEIDLLDPRPAVDYYDPGITLAGESHRVRLACPPGELLVFPGWLKHAVPPFQDEEPRISIAWNLNYSLG</sequence>
<proteinExistence type="predicted"/>
<reference evidence="1" key="1">
    <citation type="submission" date="2022-10" db="EMBL/GenBank/DDBJ databases">
        <title>The complete genomes of actinobacterial strains from the NBC collection.</title>
        <authorList>
            <person name="Joergensen T.S."/>
            <person name="Alvarez Arevalo M."/>
            <person name="Sterndorff E.B."/>
            <person name="Faurdal D."/>
            <person name="Vuksanovic O."/>
            <person name="Mourched A.-S."/>
            <person name="Charusanti P."/>
            <person name="Shaw S."/>
            <person name="Blin K."/>
            <person name="Weber T."/>
        </authorList>
    </citation>
    <scope>NUCLEOTIDE SEQUENCE</scope>
    <source>
        <strain evidence="1">NBC_01436</strain>
    </source>
</reference>
<dbReference type="Gene3D" id="2.60.120.620">
    <property type="entry name" value="q2cbj1_9rhob like domain"/>
    <property type="match status" value="1"/>
</dbReference>
<evidence type="ECO:0000313" key="2">
    <source>
        <dbReference type="Proteomes" id="UP001431926"/>
    </source>
</evidence>
<dbReference type="RefSeq" id="WP_329359916.1">
    <property type="nucleotide sequence ID" value="NZ_CP108640.1"/>
</dbReference>
<dbReference type="Pfam" id="PF13759">
    <property type="entry name" value="2OG-FeII_Oxy_5"/>
    <property type="match status" value="1"/>
</dbReference>
<dbReference type="InterPro" id="IPR012668">
    <property type="entry name" value="CHP02466"/>
</dbReference>
<gene>
    <name evidence="1" type="ORF">OG367_39095</name>
</gene>
<dbReference type="EMBL" id="CP109491">
    <property type="protein sequence ID" value="WUX41865.1"/>
    <property type="molecule type" value="Genomic_DNA"/>
</dbReference>
<accession>A0ABZ1ZTY4</accession>
<dbReference type="NCBIfam" id="TIGR02466">
    <property type="entry name" value="TIGR02466 family protein"/>
    <property type="match status" value="1"/>
</dbReference>